<dbReference type="InParanoid" id="F4RMK0"/>
<sequence length="146" mass="16725">MVLQCLPCVATQCKTVGKHPDTESLWKHPDTDSLWNAIDITTHARIAYLRREAARFMRVGKGSSSIWACIDCQLADLCWEGVKYTSAFYNLVYKYDRQTFDRQNYFDELKVTNTFHLPSVKEIRAAMAAGAETIEESTKQDFRMSG</sequence>
<gene>
    <name evidence="1" type="ORF">MELLADRAFT_63417</name>
</gene>
<proteinExistence type="predicted"/>
<dbReference type="VEuPathDB" id="FungiDB:MELLADRAFT_63417"/>
<dbReference type="RefSeq" id="XP_007410290.1">
    <property type="nucleotide sequence ID" value="XM_007410228.1"/>
</dbReference>
<evidence type="ECO:0000313" key="2">
    <source>
        <dbReference type="Proteomes" id="UP000001072"/>
    </source>
</evidence>
<protein>
    <submittedName>
        <fullName evidence="1">Uncharacterized protein</fullName>
    </submittedName>
</protein>
<dbReference type="Proteomes" id="UP000001072">
    <property type="component" value="Unassembled WGS sequence"/>
</dbReference>
<evidence type="ECO:0000313" key="1">
    <source>
        <dbReference type="EMBL" id="EGG06456.1"/>
    </source>
</evidence>
<keyword evidence="2" id="KW-1185">Reference proteome</keyword>
<name>F4RMK0_MELLP</name>
<dbReference type="EMBL" id="GL883108">
    <property type="protein sequence ID" value="EGG06456.1"/>
    <property type="molecule type" value="Genomic_DNA"/>
</dbReference>
<dbReference type="KEGG" id="mlr:MELLADRAFT_63417"/>
<reference evidence="2" key="1">
    <citation type="journal article" date="2011" name="Proc. Natl. Acad. Sci. U.S.A.">
        <title>Obligate biotrophy features unraveled by the genomic analysis of rust fungi.</title>
        <authorList>
            <person name="Duplessis S."/>
            <person name="Cuomo C.A."/>
            <person name="Lin Y.-C."/>
            <person name="Aerts A."/>
            <person name="Tisserant E."/>
            <person name="Veneault-Fourrey C."/>
            <person name="Joly D.L."/>
            <person name="Hacquard S."/>
            <person name="Amselem J."/>
            <person name="Cantarel B.L."/>
            <person name="Chiu R."/>
            <person name="Coutinho P.M."/>
            <person name="Feau N."/>
            <person name="Field M."/>
            <person name="Frey P."/>
            <person name="Gelhaye E."/>
            <person name="Goldberg J."/>
            <person name="Grabherr M.G."/>
            <person name="Kodira C.D."/>
            <person name="Kohler A."/>
            <person name="Kuees U."/>
            <person name="Lindquist E.A."/>
            <person name="Lucas S.M."/>
            <person name="Mago R."/>
            <person name="Mauceli E."/>
            <person name="Morin E."/>
            <person name="Murat C."/>
            <person name="Pangilinan J.L."/>
            <person name="Park R."/>
            <person name="Pearson M."/>
            <person name="Quesneville H."/>
            <person name="Rouhier N."/>
            <person name="Sakthikumar S."/>
            <person name="Salamov A.A."/>
            <person name="Schmutz J."/>
            <person name="Selles B."/>
            <person name="Shapiro H."/>
            <person name="Tanguay P."/>
            <person name="Tuskan G.A."/>
            <person name="Henrissat B."/>
            <person name="Van de Peer Y."/>
            <person name="Rouze P."/>
            <person name="Ellis J.G."/>
            <person name="Dodds P.N."/>
            <person name="Schein J.E."/>
            <person name="Zhong S."/>
            <person name="Hamelin R.C."/>
            <person name="Grigoriev I.V."/>
            <person name="Szabo L.J."/>
            <person name="Martin F."/>
        </authorList>
    </citation>
    <scope>NUCLEOTIDE SEQUENCE [LARGE SCALE GENOMIC DNA]</scope>
    <source>
        <strain evidence="2">98AG31 / pathotype 3-4-7</strain>
    </source>
</reference>
<accession>F4RMK0</accession>
<dbReference type="HOGENOM" id="CLU_1777905_0_0_1"/>
<dbReference type="AlphaFoldDB" id="F4RMK0"/>
<dbReference type="GeneID" id="18930087"/>
<organism evidence="2">
    <name type="scientific">Melampsora larici-populina (strain 98AG31 / pathotype 3-4-7)</name>
    <name type="common">Poplar leaf rust fungus</name>
    <dbReference type="NCBI Taxonomy" id="747676"/>
    <lineage>
        <taxon>Eukaryota</taxon>
        <taxon>Fungi</taxon>
        <taxon>Dikarya</taxon>
        <taxon>Basidiomycota</taxon>
        <taxon>Pucciniomycotina</taxon>
        <taxon>Pucciniomycetes</taxon>
        <taxon>Pucciniales</taxon>
        <taxon>Melampsoraceae</taxon>
        <taxon>Melampsora</taxon>
    </lineage>
</organism>